<comment type="caution">
    <text evidence="11">The sequence shown here is derived from an EMBL/GenBank/DDBJ whole genome shotgun (WGS) entry which is preliminary data.</text>
</comment>
<sequence>MAWDVTRLVHKAQSGDLAARDTLIAEHLPLIYNIVGRALDGHPDVDDLVQETMLRAVRGLDGLREPERFRSWLIAIAYRQIHLHLRARRTTRVRPLPSPLDVPDPGADFAERATAELVVADQRRELIEATRWLDDQDRRLLGLWWQEAAGELTRTELAAALEVQPKHAAVRVQRMKAQLDAARGVVRALRARPRCPALITQVKRWDGVADPLWRKRLVRHVRECPQCTLGAHGLVAPEELLLGIAALPVPAALAAGILTSAKTTSTFLSHKLLAVAAAASVAVGGGIVYAVHQSPLEEREIAVAPPPAVVRPSAPGTVVRSRAAAAPRPAVIGTGVQRADLYVAPSGSDRAGNGSVGKPYGTLEKAVSQVKPGQTIAMRGGVYRLTSEIEIAVDGTASRRITVSNYRDERPVIDAAALPATDWAIDQTSSYWTVRGLEIRNAPSHAYVCSGCHSNVFQRLTLRDNVRAGMMLRDPGTTGNQVLDSDFTGSDGIGLGVQFGSGAGNVVRGNRFAGNGESGLDLKFDSPVLVEHNWSYDNGGNGFVLTGAPASHRLRHNAAWNNGNHGFTDDGGATLGLTLTNNTAFRNRGSGFALPGGEATLRANVAVANAGDPAGLAAGSVASGNSWQIGGWSVSRFRSVSPSVAEGSRTPAGRLPSTDFLVTGSNLGASMKSGS</sequence>
<evidence type="ECO:0000256" key="7">
    <source>
        <dbReference type="ARBA" id="ARBA00023239"/>
    </source>
</evidence>
<keyword evidence="6" id="KW-0106">Calcium</keyword>
<proteinExistence type="inferred from homology"/>
<comment type="subcellular location">
    <subcellularLocation>
        <location evidence="2">Secreted</location>
    </subcellularLocation>
</comment>
<feature type="domain" description="Right handed beta helix" evidence="10">
    <location>
        <begin position="428"/>
        <end position="583"/>
    </location>
</feature>
<accession>A0ABS2AG74</accession>
<evidence type="ECO:0000256" key="6">
    <source>
        <dbReference type="ARBA" id="ARBA00022837"/>
    </source>
</evidence>
<protein>
    <submittedName>
        <fullName evidence="11">Sigma-70 family RNA polymerase sigma factor</fullName>
    </submittedName>
</protein>
<evidence type="ECO:0000313" key="11">
    <source>
        <dbReference type="EMBL" id="MBM2618827.1"/>
    </source>
</evidence>
<comment type="cofactor">
    <cofactor evidence="1">
        <name>Ca(2+)</name>
        <dbReference type="ChEBI" id="CHEBI:29108"/>
    </cofactor>
</comment>
<dbReference type="Gene3D" id="1.10.1740.10">
    <property type="match status" value="1"/>
</dbReference>
<dbReference type="PANTHER" id="PTHR40088">
    <property type="entry name" value="PECTATE LYASE (EUROFUNG)"/>
    <property type="match status" value="1"/>
</dbReference>
<evidence type="ECO:0000256" key="5">
    <source>
        <dbReference type="ARBA" id="ARBA00022729"/>
    </source>
</evidence>
<dbReference type="SUPFAM" id="SSF88946">
    <property type="entry name" value="Sigma2 domain of RNA polymerase sigma factors"/>
    <property type="match status" value="1"/>
</dbReference>
<keyword evidence="3" id="KW-0964">Secreted</keyword>
<dbReference type="SUPFAM" id="SSF51126">
    <property type="entry name" value="Pectin lyase-like"/>
    <property type="match status" value="1"/>
</dbReference>
<dbReference type="InterPro" id="IPR011050">
    <property type="entry name" value="Pectin_lyase_fold/virulence"/>
</dbReference>
<keyword evidence="4" id="KW-0479">Metal-binding</keyword>
<keyword evidence="12" id="KW-1185">Reference proteome</keyword>
<dbReference type="PANTHER" id="PTHR40088:SF1">
    <property type="entry name" value="PECTATE LYASE PEL9"/>
    <property type="match status" value="1"/>
</dbReference>
<dbReference type="InterPro" id="IPR013325">
    <property type="entry name" value="RNA_pol_sigma_r2"/>
</dbReference>
<reference evidence="11 12" key="1">
    <citation type="submission" date="2021-01" db="EMBL/GenBank/DDBJ databases">
        <title>Actinoplanes sp. nov. LDG1-06 isolated from lichen.</title>
        <authorList>
            <person name="Saeng-In P."/>
            <person name="Phongsopitanun W."/>
            <person name="Kanchanasin P."/>
            <person name="Yuki M."/>
            <person name="Kudo T."/>
            <person name="Ohkuma M."/>
            <person name="Tanasupawat S."/>
        </authorList>
    </citation>
    <scope>NUCLEOTIDE SEQUENCE [LARGE SCALE GENOMIC DNA]</scope>
    <source>
        <strain evidence="11 12">LDG1-06</strain>
    </source>
</reference>
<evidence type="ECO:0000256" key="8">
    <source>
        <dbReference type="ARBA" id="ARBA00038263"/>
    </source>
</evidence>
<dbReference type="NCBIfam" id="TIGR02937">
    <property type="entry name" value="sigma70-ECF"/>
    <property type="match status" value="1"/>
</dbReference>
<evidence type="ECO:0000256" key="2">
    <source>
        <dbReference type="ARBA" id="ARBA00004613"/>
    </source>
</evidence>
<evidence type="ECO:0000256" key="3">
    <source>
        <dbReference type="ARBA" id="ARBA00022525"/>
    </source>
</evidence>
<dbReference type="InterPro" id="IPR052052">
    <property type="entry name" value="Polysaccharide_Lyase_9"/>
</dbReference>
<dbReference type="EMBL" id="JAENHP010000008">
    <property type="protein sequence ID" value="MBM2618827.1"/>
    <property type="molecule type" value="Genomic_DNA"/>
</dbReference>
<keyword evidence="5" id="KW-0732">Signal</keyword>
<organism evidence="11 12">
    <name type="scientific">Paractinoplanes ovalisporus</name>
    <dbReference type="NCBI Taxonomy" id="2810368"/>
    <lineage>
        <taxon>Bacteria</taxon>
        <taxon>Bacillati</taxon>
        <taxon>Actinomycetota</taxon>
        <taxon>Actinomycetes</taxon>
        <taxon>Micromonosporales</taxon>
        <taxon>Micromonosporaceae</taxon>
        <taxon>Paractinoplanes</taxon>
    </lineage>
</organism>
<keyword evidence="7" id="KW-0456">Lyase</keyword>
<dbReference type="Pfam" id="PF04542">
    <property type="entry name" value="Sigma70_r2"/>
    <property type="match status" value="1"/>
</dbReference>
<comment type="similarity">
    <text evidence="8">Belongs to the polysaccharide lyase 9 family.</text>
</comment>
<evidence type="ECO:0000256" key="1">
    <source>
        <dbReference type="ARBA" id="ARBA00001913"/>
    </source>
</evidence>
<gene>
    <name evidence="11" type="ORF">JIG36_25025</name>
</gene>
<dbReference type="Pfam" id="PF13229">
    <property type="entry name" value="Beta_helix"/>
    <property type="match status" value="1"/>
</dbReference>
<dbReference type="InterPro" id="IPR007627">
    <property type="entry name" value="RNA_pol_sigma70_r2"/>
</dbReference>
<evidence type="ECO:0000259" key="9">
    <source>
        <dbReference type="Pfam" id="PF04542"/>
    </source>
</evidence>
<evidence type="ECO:0000259" key="10">
    <source>
        <dbReference type="Pfam" id="PF13229"/>
    </source>
</evidence>
<dbReference type="InterPro" id="IPR039448">
    <property type="entry name" value="Beta_helix"/>
</dbReference>
<evidence type="ECO:0000256" key="4">
    <source>
        <dbReference type="ARBA" id="ARBA00022723"/>
    </source>
</evidence>
<dbReference type="Gene3D" id="2.160.20.10">
    <property type="entry name" value="Single-stranded right-handed beta-helix, Pectin lyase-like"/>
    <property type="match status" value="1"/>
</dbReference>
<feature type="domain" description="RNA polymerase sigma-70 region 2" evidence="9">
    <location>
        <begin position="23"/>
        <end position="89"/>
    </location>
</feature>
<name>A0ABS2AG74_9ACTN</name>
<dbReference type="InterPro" id="IPR012334">
    <property type="entry name" value="Pectin_lyas_fold"/>
</dbReference>
<evidence type="ECO:0000313" key="12">
    <source>
        <dbReference type="Proteomes" id="UP000632138"/>
    </source>
</evidence>
<dbReference type="InterPro" id="IPR006626">
    <property type="entry name" value="PbH1"/>
</dbReference>
<dbReference type="InterPro" id="IPR014284">
    <property type="entry name" value="RNA_pol_sigma-70_dom"/>
</dbReference>
<dbReference type="SMART" id="SM00710">
    <property type="entry name" value="PbH1"/>
    <property type="match status" value="6"/>
</dbReference>
<dbReference type="Proteomes" id="UP000632138">
    <property type="component" value="Unassembled WGS sequence"/>
</dbReference>